<keyword evidence="2" id="KW-1185">Reference proteome</keyword>
<name>A0A7V8N2J2_9LACT</name>
<dbReference type="GO" id="GO:0047355">
    <property type="term" value="F:CDP-glycerol glycerophosphotransferase activity"/>
    <property type="evidence" value="ECO:0007669"/>
    <property type="project" value="InterPro"/>
</dbReference>
<dbReference type="GeneID" id="303195837"/>
<dbReference type="InterPro" id="IPR007554">
    <property type="entry name" value="Glycerophosphate_synth"/>
</dbReference>
<dbReference type="Gene3D" id="3.40.50.12580">
    <property type="match status" value="1"/>
</dbReference>
<accession>A0A7V8N2J2</accession>
<dbReference type="SUPFAM" id="SSF53756">
    <property type="entry name" value="UDP-Glycosyltransferase/glycogen phosphorylase"/>
    <property type="match status" value="1"/>
</dbReference>
<proteinExistence type="predicted"/>
<dbReference type="GO" id="GO:0016020">
    <property type="term" value="C:membrane"/>
    <property type="evidence" value="ECO:0007669"/>
    <property type="project" value="InterPro"/>
</dbReference>
<gene>
    <name evidence="1" type="ORF">HZR21_09930</name>
</gene>
<dbReference type="InterPro" id="IPR043148">
    <property type="entry name" value="TagF_C"/>
</dbReference>
<dbReference type="InterPro" id="IPR051612">
    <property type="entry name" value="Teichoic_Acid_Biosynth"/>
</dbReference>
<keyword evidence="1" id="KW-0808">Transferase</keyword>
<dbReference type="Proteomes" id="UP000530186">
    <property type="component" value="Unassembled WGS sequence"/>
</dbReference>
<evidence type="ECO:0000313" key="2">
    <source>
        <dbReference type="Proteomes" id="UP000530186"/>
    </source>
</evidence>
<sequence>MDFSIRLRDIVIKSFDYQERVFSFKICGLKITEVSMVGRDDNQKISLPFHINKGKLNITFDFKQEDLELQPYNIFVSVLGVKLRVKLQGMAAKRMDERYIEITRDSGFKEFLYFSIRGRLTYLKVKYSPNLFPVETQVITINDIEISNRQLSFAVSDSDKAFDRLYLYNVTHRYIEITDFIYEAGCITVTFTDGFFTHGPDEWRIRLGVLKNGQSCIYDTRLDDEHFPIVFNNGYELIHRIGQVIGKLYDHHTLQAIETRDDKICFQISVITKNSPLTHLEGICLNRSTNEFISAPATIHKIIAKGIDNDYTDILLRENGETIYDLKHKTKRITHFENIITFEFSNLDFPLNNSEGIINYERYDTNVYDIYMAFHIKDNLFYPSNRVRVHYNSDLKDEYHLNQNDKYSLILKAFPAARQHLLAFRPIFLPKKSLVLYENIQERFPNGKPLIDEKPILLVSEYPEKAQDNGLAFFEYVLKHYSDDMVAYYIISEDSPDLEHLKLPEEKIVYYKSPKHFDLMTRATYIAHTHSSFYAVPLLSDYANLYALRMKKIFLQHGIMGVRDLSYLYGKRTLFTDRYVVSSDREKKLVLNMGYEENEIVLSGLSRFDSLLTGNCVEKTLSLRKKILIMPTWRINQERLLDEQFKKTIFYQEFQRLITSETLKNLAQSENLTINFYLHHNFQRYHHLFESEFVNILREDDVTVQELLREHGILITDYSSVGLDFSLQNRKVLYYQFDRLDELQNAKELDGLLPGPIMTNYQSLFENISEAVMDNRLSEEYVQKRRANLYAFDDLNASERIYQAMIEIE</sequence>
<dbReference type="Pfam" id="PF04464">
    <property type="entry name" value="Glyphos_transf"/>
    <property type="match status" value="1"/>
</dbReference>
<reference evidence="1 2" key="1">
    <citation type="submission" date="2020-07" db="EMBL/GenBank/DDBJ databases">
        <authorList>
            <person name="Hilgarth M."/>
            <person name="Werum V."/>
            <person name="Vogel R.F."/>
        </authorList>
    </citation>
    <scope>NUCLEOTIDE SEQUENCE [LARGE SCALE GENOMIC DNA]</scope>
    <source>
        <strain evidence="1 2">DSM 28961</strain>
    </source>
</reference>
<dbReference type="EMBL" id="JACBNY010000024">
    <property type="protein sequence ID" value="MBA0017417.1"/>
    <property type="molecule type" value="Genomic_DNA"/>
</dbReference>
<dbReference type="AlphaFoldDB" id="A0A7V8N2J2"/>
<dbReference type="PANTHER" id="PTHR37316:SF3">
    <property type="entry name" value="TEICHOIC ACID GLYCEROL-PHOSPHATE TRANSFERASE"/>
    <property type="match status" value="1"/>
</dbReference>
<comment type="caution">
    <text evidence="1">The sequence shown here is derived from an EMBL/GenBank/DDBJ whole genome shotgun (WGS) entry which is preliminary data.</text>
</comment>
<evidence type="ECO:0000313" key="1">
    <source>
        <dbReference type="EMBL" id="MBA0017417.1"/>
    </source>
</evidence>
<protein>
    <submittedName>
        <fullName evidence="1">CDP-glycerol glycerophosphotransferase family protein</fullName>
    </submittedName>
</protein>
<organism evidence="1 2">
    <name type="scientific">Pseudolactococcus laudensis</name>
    <dbReference type="NCBI Taxonomy" id="1494461"/>
    <lineage>
        <taxon>Bacteria</taxon>
        <taxon>Bacillati</taxon>
        <taxon>Bacillota</taxon>
        <taxon>Bacilli</taxon>
        <taxon>Lactobacillales</taxon>
        <taxon>Streptococcaceae</taxon>
        <taxon>Pseudolactococcus</taxon>
    </lineage>
</organism>
<dbReference type="PANTHER" id="PTHR37316">
    <property type="entry name" value="TEICHOIC ACID GLYCEROL-PHOSPHATE PRIMASE"/>
    <property type="match status" value="1"/>
</dbReference>
<dbReference type="RefSeq" id="WP_180747506.1">
    <property type="nucleotide sequence ID" value="NZ_CBCRWQ010000027.1"/>
</dbReference>